<sequence length="224" mass="24640">MKIGVRLAASSILGIAAYALVLFLPAGTFRYWQGWVFIALFTVVSIVPTIYLARKHPAALQRRMHAGPQAETRTAQKIISAGAFGTLFVVMAFSAFDHRMGWSTVPVWLCVVGDILMAAGLAIAMRVIIENSYAAATVTVESGQKVASDGLYRVVRHPMYAGNVIMMVGMPLALGSYWALLLVVPGVAILVLRILDEEKLLKTELPGYREYAQRVRYRLLPSVW</sequence>
<feature type="transmembrane region" description="Helical" evidence="5">
    <location>
        <begin position="32"/>
        <end position="53"/>
    </location>
</feature>
<evidence type="ECO:0000256" key="3">
    <source>
        <dbReference type="ARBA" id="ARBA00022989"/>
    </source>
</evidence>
<dbReference type="RefSeq" id="WP_067277470.1">
    <property type="nucleotide sequence ID" value="NZ_LZJW01000111.1"/>
</dbReference>
<evidence type="ECO:0000256" key="1">
    <source>
        <dbReference type="ARBA" id="ARBA00004127"/>
    </source>
</evidence>
<dbReference type="PANTHER" id="PTHR43847">
    <property type="entry name" value="BLL3993 PROTEIN"/>
    <property type="match status" value="1"/>
</dbReference>
<feature type="transmembrane region" description="Helical" evidence="5">
    <location>
        <begin position="7"/>
        <end position="26"/>
    </location>
</feature>
<keyword evidence="4 5" id="KW-0472">Membrane</keyword>
<name>A0A1A2UJH1_MYCSC</name>
<feature type="transmembrane region" description="Helical" evidence="5">
    <location>
        <begin position="74"/>
        <end position="93"/>
    </location>
</feature>
<dbReference type="Pfam" id="PF04191">
    <property type="entry name" value="PEMT"/>
    <property type="match status" value="1"/>
</dbReference>
<dbReference type="GO" id="GO:0012505">
    <property type="term" value="C:endomembrane system"/>
    <property type="evidence" value="ECO:0007669"/>
    <property type="project" value="UniProtKB-SubCell"/>
</dbReference>
<dbReference type="OrthoDB" id="7203053at2"/>
<evidence type="ECO:0000313" key="7">
    <source>
        <dbReference type="Proteomes" id="UP000092207"/>
    </source>
</evidence>
<dbReference type="Proteomes" id="UP000092207">
    <property type="component" value="Unassembled WGS sequence"/>
</dbReference>
<keyword evidence="2 5" id="KW-0812">Transmembrane</keyword>
<dbReference type="InterPro" id="IPR052527">
    <property type="entry name" value="Metal_cation-efflux_comp"/>
</dbReference>
<gene>
    <name evidence="6" type="ORF">A5679_25505</name>
</gene>
<evidence type="ECO:0000256" key="4">
    <source>
        <dbReference type="ARBA" id="ARBA00023136"/>
    </source>
</evidence>
<evidence type="ECO:0000256" key="2">
    <source>
        <dbReference type="ARBA" id="ARBA00022692"/>
    </source>
</evidence>
<evidence type="ECO:0000313" key="6">
    <source>
        <dbReference type="EMBL" id="OBH88605.1"/>
    </source>
</evidence>
<comment type="subcellular location">
    <subcellularLocation>
        <location evidence="1">Endomembrane system</location>
        <topology evidence="1">Multi-pass membrane protein</topology>
    </subcellularLocation>
</comment>
<dbReference type="InterPro" id="IPR007318">
    <property type="entry name" value="Phopholipid_MeTrfase"/>
</dbReference>
<feature type="transmembrane region" description="Helical" evidence="5">
    <location>
        <begin position="105"/>
        <end position="129"/>
    </location>
</feature>
<accession>A0A1A2UJH1</accession>
<reference evidence="6 7" key="1">
    <citation type="submission" date="2016-06" db="EMBL/GenBank/DDBJ databases">
        <authorList>
            <person name="Kjaerup R.B."/>
            <person name="Dalgaard T.S."/>
            <person name="Juul-Madsen H.R."/>
        </authorList>
    </citation>
    <scope>NUCLEOTIDE SEQUENCE [LARGE SCALE GENOMIC DNA]</scope>
    <source>
        <strain evidence="6 7">E2838</strain>
    </source>
</reference>
<evidence type="ECO:0008006" key="8">
    <source>
        <dbReference type="Google" id="ProtNLM"/>
    </source>
</evidence>
<proteinExistence type="predicted"/>
<dbReference type="Gene3D" id="1.20.120.1630">
    <property type="match status" value="1"/>
</dbReference>
<feature type="transmembrane region" description="Helical" evidence="5">
    <location>
        <begin position="176"/>
        <end position="195"/>
    </location>
</feature>
<dbReference type="AlphaFoldDB" id="A0A1A2UJH1"/>
<evidence type="ECO:0000256" key="5">
    <source>
        <dbReference type="SAM" id="Phobius"/>
    </source>
</evidence>
<dbReference type="PANTHER" id="PTHR43847:SF1">
    <property type="entry name" value="BLL3993 PROTEIN"/>
    <property type="match status" value="1"/>
</dbReference>
<dbReference type="EMBL" id="LZJY01000383">
    <property type="protein sequence ID" value="OBH88605.1"/>
    <property type="molecule type" value="Genomic_DNA"/>
</dbReference>
<protein>
    <recommendedName>
        <fullName evidence="8">Isoprenylcysteine carboxyl methyltransferase</fullName>
    </recommendedName>
</protein>
<comment type="caution">
    <text evidence="6">The sequence shown here is derived from an EMBL/GenBank/DDBJ whole genome shotgun (WGS) entry which is preliminary data.</text>
</comment>
<keyword evidence="3 5" id="KW-1133">Transmembrane helix</keyword>
<organism evidence="6 7">
    <name type="scientific">Mycobacterium scrofulaceum</name>
    <dbReference type="NCBI Taxonomy" id="1783"/>
    <lineage>
        <taxon>Bacteria</taxon>
        <taxon>Bacillati</taxon>
        <taxon>Actinomycetota</taxon>
        <taxon>Actinomycetes</taxon>
        <taxon>Mycobacteriales</taxon>
        <taxon>Mycobacteriaceae</taxon>
        <taxon>Mycobacterium</taxon>
    </lineage>
</organism>